<name>A0ABV4QKF1_9ACTN</name>
<accession>A0ABV4QKF1</accession>
<dbReference type="Proteomes" id="UP001569963">
    <property type="component" value="Unassembled WGS sequence"/>
</dbReference>
<reference evidence="2 3" key="1">
    <citation type="submission" date="2023-11" db="EMBL/GenBank/DDBJ databases">
        <title>Actinomadura monticuli sp. nov., isolated from volcanic ash.</title>
        <authorList>
            <person name="Lee S.D."/>
            <person name="Yang H."/>
            <person name="Kim I.S."/>
        </authorList>
    </citation>
    <scope>NUCLEOTIDE SEQUENCE [LARGE SCALE GENOMIC DNA]</scope>
    <source>
        <strain evidence="2 3">DLS-62</strain>
    </source>
</reference>
<feature type="compositionally biased region" description="Low complexity" evidence="1">
    <location>
        <begin position="89"/>
        <end position="121"/>
    </location>
</feature>
<feature type="region of interest" description="Disordered" evidence="1">
    <location>
        <begin position="31"/>
        <end position="121"/>
    </location>
</feature>
<evidence type="ECO:0000313" key="3">
    <source>
        <dbReference type="Proteomes" id="UP001569963"/>
    </source>
</evidence>
<keyword evidence="3" id="KW-1185">Reference proteome</keyword>
<dbReference type="EMBL" id="JAXCEI010000019">
    <property type="protein sequence ID" value="MFA1543478.1"/>
    <property type="molecule type" value="Genomic_DNA"/>
</dbReference>
<sequence>MLAILLVGRAAGAGGIGRLLVDEQPRTAWRDVRQPGRGRGVGEHEHRPGVLGHEREASGRVFEVERGEQAPVLATAREAMTERGDLGRASATTSSGPTPSGPTPSAISRRTSRSAAAEISR</sequence>
<comment type="caution">
    <text evidence="2">The sequence shown here is derived from an EMBL/GenBank/DDBJ whole genome shotgun (WGS) entry which is preliminary data.</text>
</comment>
<organism evidence="2 3">
    <name type="scientific">Actinomadura monticuli</name>
    <dbReference type="NCBI Taxonomy" id="3097367"/>
    <lineage>
        <taxon>Bacteria</taxon>
        <taxon>Bacillati</taxon>
        <taxon>Actinomycetota</taxon>
        <taxon>Actinomycetes</taxon>
        <taxon>Streptosporangiales</taxon>
        <taxon>Thermomonosporaceae</taxon>
        <taxon>Actinomadura</taxon>
    </lineage>
</organism>
<feature type="compositionally biased region" description="Basic and acidic residues" evidence="1">
    <location>
        <begin position="31"/>
        <end position="68"/>
    </location>
</feature>
<protein>
    <submittedName>
        <fullName evidence="2">Uncharacterized protein</fullName>
    </submittedName>
</protein>
<evidence type="ECO:0000313" key="2">
    <source>
        <dbReference type="EMBL" id="MFA1543478.1"/>
    </source>
</evidence>
<evidence type="ECO:0000256" key="1">
    <source>
        <dbReference type="SAM" id="MobiDB-lite"/>
    </source>
</evidence>
<gene>
    <name evidence="2" type="ORF">SM611_31510</name>
</gene>
<proteinExistence type="predicted"/>